<reference evidence="19 20" key="1">
    <citation type="submission" date="2023-04" db="EMBL/GenBank/DDBJ databases">
        <title>Halomonas strains isolated from rhizosphere soil.</title>
        <authorList>
            <person name="Xu L."/>
            <person name="Sun J.-Q."/>
        </authorList>
    </citation>
    <scope>NUCLEOTIDE SEQUENCE [LARGE SCALE GENOMIC DNA]</scope>
    <source>
        <strain evidence="19 20">LN1S58</strain>
    </source>
</reference>
<comment type="pathway">
    <text evidence="16">Cell wall biogenesis; peptidoglycan biosynthesis.</text>
</comment>
<dbReference type="InterPro" id="IPR001460">
    <property type="entry name" value="PCN-bd_Tpept"/>
</dbReference>
<dbReference type="PANTHER" id="PTHR30627">
    <property type="entry name" value="PEPTIDOGLYCAN D,D-TRANSPEPTIDASE"/>
    <property type="match status" value="1"/>
</dbReference>
<evidence type="ECO:0000256" key="3">
    <source>
        <dbReference type="ARBA" id="ARBA00022519"/>
    </source>
</evidence>
<feature type="active site" description="Acyl-ester intermediate" evidence="16">
    <location>
        <position position="304"/>
    </location>
</feature>
<dbReference type="InterPro" id="IPR012338">
    <property type="entry name" value="Beta-lactam/transpept-like"/>
</dbReference>
<keyword evidence="8 16" id="KW-0378">Hydrolase</keyword>
<evidence type="ECO:0000256" key="6">
    <source>
        <dbReference type="ARBA" id="ARBA00022670"/>
    </source>
</evidence>
<evidence type="ECO:0000256" key="10">
    <source>
        <dbReference type="ARBA" id="ARBA00022984"/>
    </source>
</evidence>
<keyword evidence="20" id="KW-1185">Reference proteome</keyword>
<keyword evidence="2 16" id="KW-1003">Cell membrane</keyword>
<keyword evidence="3 16" id="KW-0997">Cell inner membrane</keyword>
<evidence type="ECO:0000259" key="18">
    <source>
        <dbReference type="Pfam" id="PF03717"/>
    </source>
</evidence>
<accession>A0ABT6VQI1</accession>
<evidence type="ECO:0000313" key="20">
    <source>
        <dbReference type="Proteomes" id="UP001244242"/>
    </source>
</evidence>
<keyword evidence="12 16" id="KW-0472">Membrane</keyword>
<protein>
    <recommendedName>
        <fullName evidence="16">Peptidoglycan D,D-transpeptidase FtsI</fullName>
        <ecNumber evidence="16">3.4.16.4</ecNumber>
    </recommendedName>
    <alternativeName>
        <fullName evidence="16">Penicillin-binding protein 3</fullName>
        <shortName evidence="16">PBP-3</shortName>
    </alternativeName>
</protein>
<feature type="domain" description="Penicillin-binding protein dimerisation" evidence="18">
    <location>
        <begin position="67"/>
        <end position="216"/>
    </location>
</feature>
<comment type="catalytic activity">
    <reaction evidence="16">
        <text>Preferential cleavage: (Ac)2-L-Lys-D-Ala-|-D-Ala. Also transpeptidation of peptidyl-alanyl moieties that are N-acyl substituents of D-alanine.</text>
        <dbReference type="EC" id="3.4.16.4"/>
    </reaction>
</comment>
<evidence type="ECO:0000256" key="8">
    <source>
        <dbReference type="ARBA" id="ARBA00022801"/>
    </source>
</evidence>
<evidence type="ECO:0000259" key="17">
    <source>
        <dbReference type="Pfam" id="PF00905"/>
    </source>
</evidence>
<evidence type="ECO:0000256" key="1">
    <source>
        <dbReference type="ARBA" id="ARBA00004370"/>
    </source>
</evidence>
<keyword evidence="5 16" id="KW-0121">Carboxypeptidase</keyword>
<evidence type="ECO:0000256" key="11">
    <source>
        <dbReference type="ARBA" id="ARBA00022989"/>
    </source>
</evidence>
<comment type="function">
    <text evidence="16">Catalyzes cross-linking of the peptidoglycan cell wall at the division septum.</text>
</comment>
<comment type="subcellular location">
    <subcellularLocation>
        <location evidence="16">Cell inner membrane</location>
        <topology evidence="16">Single-pass membrane protein</topology>
    </subcellularLocation>
    <subcellularLocation>
        <location evidence="1">Membrane</location>
    </subcellularLocation>
</comment>
<dbReference type="HAMAP" id="MF_02080">
    <property type="entry name" value="FtsI_transpept"/>
    <property type="match status" value="1"/>
</dbReference>
<comment type="similarity">
    <text evidence="16">Belongs to the transpeptidase family. FtsI subfamily.</text>
</comment>
<evidence type="ECO:0000256" key="12">
    <source>
        <dbReference type="ARBA" id="ARBA00023136"/>
    </source>
</evidence>
<evidence type="ECO:0000256" key="4">
    <source>
        <dbReference type="ARBA" id="ARBA00022618"/>
    </source>
</evidence>
<dbReference type="PANTHER" id="PTHR30627:SF1">
    <property type="entry name" value="PEPTIDOGLYCAN D,D-TRANSPEPTIDASE FTSI"/>
    <property type="match status" value="1"/>
</dbReference>
<keyword evidence="13 16" id="KW-0717">Septation</keyword>
<evidence type="ECO:0000256" key="9">
    <source>
        <dbReference type="ARBA" id="ARBA00022960"/>
    </source>
</evidence>
<dbReference type="Gene3D" id="3.40.710.10">
    <property type="entry name" value="DD-peptidase/beta-lactamase superfamily"/>
    <property type="match status" value="1"/>
</dbReference>
<feature type="domain" description="Penicillin-binding protein transpeptidase" evidence="17">
    <location>
        <begin position="257"/>
        <end position="552"/>
    </location>
</feature>
<dbReference type="InterPro" id="IPR036138">
    <property type="entry name" value="PBP_dimer_sf"/>
</dbReference>
<keyword evidence="9 16" id="KW-0133">Cell shape</keyword>
<keyword evidence="6 16" id="KW-0645">Protease</keyword>
<name>A0ABT6VQI1_9GAMM</name>
<keyword evidence="14 16" id="KW-0131">Cell cycle</keyword>
<dbReference type="Proteomes" id="UP001244242">
    <property type="component" value="Unassembled WGS sequence"/>
</dbReference>
<evidence type="ECO:0000256" key="14">
    <source>
        <dbReference type="ARBA" id="ARBA00023306"/>
    </source>
</evidence>
<dbReference type="Gene3D" id="3.90.1310.10">
    <property type="entry name" value="Penicillin-binding protein 2a (Domain 2)"/>
    <property type="match status" value="1"/>
</dbReference>
<dbReference type="EC" id="3.4.16.4" evidence="16"/>
<sequence length="569" mass="62226">MTTEVRSGVTPRRPPPMAPMGGLRYGLVLLLVVIGLGLLGGRIAILHVIDRPFLQGQGDARTLRTDTIPAHRGMITDRNGEPLAISTPVVTLWANPQDLPADDIQRLMLARALGVELEALNERIGRYGEREFMYLRRQMTPEAAQRVLDLRIPGVYAQNEYKRYYPAGEVTAQLLGVTNVDDAGQEGLELAYQPHLAGTPGQRRVLKDRRGRLVRDLQLLREARPGGDLTLSIDQRLQYMAYRELKAAVTEHEADGGVVVMMDARSGEVLAMANQPSYNPNNRAGIDPRGLRNQAIVDVFEPGSVMKPLAMAAIMESGRFDRDTVVDTSPGWMRIDRFTIRDIRNYGELTLSGILEKSSNIGMSKLVLELDDPVVPDLYRRLGFGQSPETGFPGESTGSLPAPVRWSRSQWAAISYGYGLSVSALQLASAYTAIANDGVRMPPSLLRLSEPSSGMPVIEPDVAHDLLRIMEESVQPGTGGRRAGVAGYRVAGKSGTVRKTSASGYQQNVYRSLFAGIAPVSDPRIVTVVMIDHPRGEEYYGGAVAAPVFSRVTGNALRLLDVPPDQRVR</sequence>
<organism evidence="19 20">
    <name type="scientific">Halomonas kalidii</name>
    <dbReference type="NCBI Taxonomy" id="3043293"/>
    <lineage>
        <taxon>Bacteria</taxon>
        <taxon>Pseudomonadati</taxon>
        <taxon>Pseudomonadota</taxon>
        <taxon>Gammaproteobacteria</taxon>
        <taxon>Oceanospirillales</taxon>
        <taxon>Halomonadaceae</taxon>
        <taxon>Halomonas</taxon>
    </lineage>
</organism>
<comment type="caution">
    <text evidence="19">The sequence shown here is derived from an EMBL/GenBank/DDBJ whole genome shotgun (WGS) entry which is preliminary data.</text>
</comment>
<keyword evidence="15 16" id="KW-0961">Cell wall biogenesis/degradation</keyword>
<keyword evidence="11 16" id="KW-1133">Transmembrane helix</keyword>
<dbReference type="SUPFAM" id="SSF56519">
    <property type="entry name" value="Penicillin binding protein dimerisation domain"/>
    <property type="match status" value="1"/>
</dbReference>
<evidence type="ECO:0000256" key="5">
    <source>
        <dbReference type="ARBA" id="ARBA00022645"/>
    </source>
</evidence>
<dbReference type="SUPFAM" id="SSF56601">
    <property type="entry name" value="beta-lactamase/transpeptidase-like"/>
    <property type="match status" value="1"/>
</dbReference>
<evidence type="ECO:0000256" key="7">
    <source>
        <dbReference type="ARBA" id="ARBA00022692"/>
    </source>
</evidence>
<evidence type="ECO:0000256" key="2">
    <source>
        <dbReference type="ARBA" id="ARBA00022475"/>
    </source>
</evidence>
<keyword evidence="10 16" id="KW-0573">Peptidoglycan synthesis</keyword>
<evidence type="ECO:0000256" key="13">
    <source>
        <dbReference type="ARBA" id="ARBA00023210"/>
    </source>
</evidence>
<feature type="transmembrane region" description="Helical" evidence="16">
    <location>
        <begin position="23"/>
        <end position="45"/>
    </location>
</feature>
<dbReference type="Gene3D" id="3.30.450.330">
    <property type="match status" value="1"/>
</dbReference>
<evidence type="ECO:0000256" key="15">
    <source>
        <dbReference type="ARBA" id="ARBA00023316"/>
    </source>
</evidence>
<dbReference type="Pfam" id="PF03717">
    <property type="entry name" value="PBP_dimer"/>
    <property type="match status" value="1"/>
</dbReference>
<dbReference type="InterPro" id="IPR005311">
    <property type="entry name" value="PBP_dimer"/>
</dbReference>
<dbReference type="Pfam" id="PF00905">
    <property type="entry name" value="Transpeptidase"/>
    <property type="match status" value="1"/>
</dbReference>
<gene>
    <name evidence="16" type="primary">ftsI</name>
    <name evidence="19" type="ORF">QLQ84_20805</name>
</gene>
<keyword evidence="4 16" id="KW-0132">Cell division</keyword>
<evidence type="ECO:0000256" key="16">
    <source>
        <dbReference type="HAMAP-Rule" id="MF_02080"/>
    </source>
</evidence>
<dbReference type="Gene3D" id="1.10.150.770">
    <property type="match status" value="1"/>
</dbReference>
<dbReference type="EMBL" id="JASCQO010000054">
    <property type="protein sequence ID" value="MDI5936236.1"/>
    <property type="molecule type" value="Genomic_DNA"/>
</dbReference>
<evidence type="ECO:0000313" key="19">
    <source>
        <dbReference type="EMBL" id="MDI5936236.1"/>
    </source>
</evidence>
<dbReference type="InterPro" id="IPR037532">
    <property type="entry name" value="FtsI_transpept"/>
</dbReference>
<dbReference type="RefSeq" id="WP_282723640.1">
    <property type="nucleotide sequence ID" value="NZ_JASCQO010000054.1"/>
</dbReference>
<dbReference type="InterPro" id="IPR050515">
    <property type="entry name" value="Beta-lactam/transpept"/>
</dbReference>
<keyword evidence="7 16" id="KW-0812">Transmembrane</keyword>
<proteinExistence type="inferred from homology"/>